<comment type="caution">
    <text evidence="2">The sequence shown here is derived from an EMBL/GenBank/DDBJ whole genome shotgun (WGS) entry which is preliminary data.</text>
</comment>
<dbReference type="Proteomes" id="UP000629619">
    <property type="component" value="Unassembled WGS sequence"/>
</dbReference>
<feature type="compositionally biased region" description="Low complexity" evidence="1">
    <location>
        <begin position="30"/>
        <end position="56"/>
    </location>
</feature>
<organism evidence="2 3">
    <name type="scientific">Actinoplanes siamensis</name>
    <dbReference type="NCBI Taxonomy" id="1223317"/>
    <lineage>
        <taxon>Bacteria</taxon>
        <taxon>Bacillati</taxon>
        <taxon>Actinomycetota</taxon>
        <taxon>Actinomycetes</taxon>
        <taxon>Micromonosporales</taxon>
        <taxon>Micromonosporaceae</taxon>
        <taxon>Actinoplanes</taxon>
    </lineage>
</organism>
<dbReference type="RefSeq" id="WP_203683495.1">
    <property type="nucleotide sequence ID" value="NZ_BOMW01000059.1"/>
</dbReference>
<feature type="region of interest" description="Disordered" evidence="1">
    <location>
        <begin position="107"/>
        <end position="137"/>
    </location>
</feature>
<proteinExistence type="predicted"/>
<sequence>MAQAGEPAPVGDAEQNAAKNAEQGAAGDTESAAAEQAEQGAAKGAESAAADEGGAATPVGQDVPSGRTTAIGAALPKRTWTVAGGLAAVLVALICLGCGGLFGEASPTAETSSAVPAAPSASAAPPATTPQAATRGVRSAADLDRVCGNTYFPTAPRYRGRAPHPIVISARERLDLGDRSQRIPNRFAYSGSVTAKNTWAPAAKQAQLVACLDLIGAGAKVRDCRTGPANAPKLPLMTGRYQLTVIEVATGRKLAQSTLTGSGTDCPWVAMTGSDPTLYTTVDDRQLHRALQARVTQDVQPKKRS</sequence>
<accession>A0A919NBI3</accession>
<gene>
    <name evidence="2" type="ORF">Asi03nite_56570</name>
</gene>
<evidence type="ECO:0000313" key="3">
    <source>
        <dbReference type="Proteomes" id="UP000629619"/>
    </source>
</evidence>
<feature type="compositionally biased region" description="Low complexity" evidence="1">
    <location>
        <begin position="107"/>
        <end position="134"/>
    </location>
</feature>
<evidence type="ECO:0000256" key="1">
    <source>
        <dbReference type="SAM" id="MobiDB-lite"/>
    </source>
</evidence>
<feature type="region of interest" description="Disordered" evidence="1">
    <location>
        <begin position="1"/>
        <end position="65"/>
    </location>
</feature>
<keyword evidence="3" id="KW-1185">Reference proteome</keyword>
<dbReference type="AlphaFoldDB" id="A0A919NBI3"/>
<evidence type="ECO:0000313" key="2">
    <source>
        <dbReference type="EMBL" id="GIF08119.1"/>
    </source>
</evidence>
<name>A0A919NBI3_9ACTN</name>
<reference evidence="2" key="1">
    <citation type="submission" date="2021-01" db="EMBL/GenBank/DDBJ databases">
        <title>Whole genome shotgun sequence of Actinoplanes siamensis NBRC 109076.</title>
        <authorList>
            <person name="Komaki H."/>
            <person name="Tamura T."/>
        </authorList>
    </citation>
    <scope>NUCLEOTIDE SEQUENCE</scope>
    <source>
        <strain evidence="2">NBRC 109076</strain>
    </source>
</reference>
<dbReference type="EMBL" id="BOMW01000059">
    <property type="protein sequence ID" value="GIF08119.1"/>
    <property type="molecule type" value="Genomic_DNA"/>
</dbReference>
<protein>
    <submittedName>
        <fullName evidence="2">Uncharacterized protein</fullName>
    </submittedName>
</protein>